<evidence type="ECO:0000256" key="1">
    <source>
        <dbReference type="ARBA" id="ARBA00022679"/>
    </source>
</evidence>
<dbReference type="GO" id="GO:0016301">
    <property type="term" value="F:kinase activity"/>
    <property type="evidence" value="ECO:0007669"/>
    <property type="project" value="UniProtKB-KW"/>
</dbReference>
<dbReference type="Gene3D" id="3.40.1190.20">
    <property type="match status" value="1"/>
</dbReference>
<keyword evidence="1" id="KW-0808">Transferase</keyword>
<dbReference type="PROSITE" id="PS00584">
    <property type="entry name" value="PFKB_KINASES_2"/>
    <property type="match status" value="1"/>
</dbReference>
<accession>A0A918N6T2</accession>
<evidence type="ECO:0000259" key="3">
    <source>
        <dbReference type="Pfam" id="PF00294"/>
    </source>
</evidence>
<dbReference type="InterPro" id="IPR029056">
    <property type="entry name" value="Ribokinase-like"/>
</dbReference>
<feature type="domain" description="Carbohydrate kinase PfkB" evidence="3">
    <location>
        <begin position="9"/>
        <end position="138"/>
    </location>
</feature>
<dbReference type="Pfam" id="PF00294">
    <property type="entry name" value="PfkB"/>
    <property type="match status" value="2"/>
</dbReference>
<protein>
    <submittedName>
        <fullName evidence="4">Fructosamine kinase FrlD</fullName>
    </submittedName>
</protein>
<name>A0A918N6T2_9GAMM</name>
<gene>
    <name evidence="4" type="primary">frlD</name>
    <name evidence="4" type="ORF">GCM10007392_04620</name>
</gene>
<evidence type="ECO:0000313" key="4">
    <source>
        <dbReference type="EMBL" id="GGX40893.1"/>
    </source>
</evidence>
<keyword evidence="5" id="KW-1185">Reference proteome</keyword>
<dbReference type="Proteomes" id="UP000626148">
    <property type="component" value="Unassembled WGS sequence"/>
</dbReference>
<dbReference type="RefSeq" id="WP_189606863.1">
    <property type="nucleotide sequence ID" value="NZ_BMXR01000001.1"/>
</dbReference>
<organism evidence="4 5">
    <name type="scientific">Saccharospirillum salsuginis</name>
    <dbReference type="NCBI Taxonomy" id="418750"/>
    <lineage>
        <taxon>Bacteria</taxon>
        <taxon>Pseudomonadati</taxon>
        <taxon>Pseudomonadota</taxon>
        <taxon>Gammaproteobacteria</taxon>
        <taxon>Oceanospirillales</taxon>
        <taxon>Saccharospirillaceae</taxon>
        <taxon>Saccharospirillum</taxon>
    </lineage>
</organism>
<evidence type="ECO:0000256" key="2">
    <source>
        <dbReference type="ARBA" id="ARBA00022777"/>
    </source>
</evidence>
<dbReference type="EMBL" id="BMXR01000001">
    <property type="protein sequence ID" value="GGX40893.1"/>
    <property type="molecule type" value="Genomic_DNA"/>
</dbReference>
<dbReference type="AlphaFoldDB" id="A0A918N6T2"/>
<dbReference type="PANTHER" id="PTHR10584:SF166">
    <property type="entry name" value="RIBOKINASE"/>
    <property type="match status" value="1"/>
</dbReference>
<comment type="caution">
    <text evidence="4">The sequence shown here is derived from an EMBL/GenBank/DDBJ whole genome shotgun (WGS) entry which is preliminary data.</text>
</comment>
<dbReference type="InterPro" id="IPR002173">
    <property type="entry name" value="Carboh/pur_kinase_PfkB_CS"/>
</dbReference>
<keyword evidence="2 4" id="KW-0418">Kinase</keyword>
<feature type="domain" description="Carbohydrate kinase PfkB" evidence="3">
    <location>
        <begin position="182"/>
        <end position="272"/>
    </location>
</feature>
<evidence type="ECO:0000313" key="5">
    <source>
        <dbReference type="Proteomes" id="UP000626148"/>
    </source>
</evidence>
<dbReference type="SUPFAM" id="SSF53613">
    <property type="entry name" value="Ribokinase-like"/>
    <property type="match status" value="1"/>
</dbReference>
<reference evidence="4" key="1">
    <citation type="journal article" date="2014" name="Int. J. Syst. Evol. Microbiol.">
        <title>Complete genome sequence of Corynebacterium casei LMG S-19264T (=DSM 44701T), isolated from a smear-ripened cheese.</title>
        <authorList>
            <consortium name="US DOE Joint Genome Institute (JGI-PGF)"/>
            <person name="Walter F."/>
            <person name="Albersmeier A."/>
            <person name="Kalinowski J."/>
            <person name="Ruckert C."/>
        </authorList>
    </citation>
    <scope>NUCLEOTIDE SEQUENCE</scope>
    <source>
        <strain evidence="4">KCTC 22169</strain>
    </source>
</reference>
<sequence>MKDLNGSKYTLIGVGDNVVDNYVDQNLFYPGGNALNVAVLAKRYGLDRVGYMGIIGNDREGEHIQASLIKESLDVSRLRVAHGDSGKAYVSLNESGDRVFGQSNKGGVQSQLKLNFNQSDLDYIERFGLLHTSAYSYLDSELEVLSRCISLSYDFSTFKDVDRLDRVCPFITYGFFSCSEMSHSQAIRFAEHIRDRGVAHILLTRGDQGAIYLGDEGVLTQSIEAVNALDTLGAGDSYIAGFLASRIMGASAAESMAFGAKAAATTCLHYGAFGYPHEMTDYAASCG</sequence>
<dbReference type="InterPro" id="IPR011611">
    <property type="entry name" value="PfkB_dom"/>
</dbReference>
<proteinExistence type="predicted"/>
<reference evidence="4" key="2">
    <citation type="submission" date="2020-09" db="EMBL/GenBank/DDBJ databases">
        <authorList>
            <person name="Sun Q."/>
            <person name="Kim S."/>
        </authorList>
    </citation>
    <scope>NUCLEOTIDE SEQUENCE</scope>
    <source>
        <strain evidence="4">KCTC 22169</strain>
    </source>
</reference>
<dbReference type="PANTHER" id="PTHR10584">
    <property type="entry name" value="SUGAR KINASE"/>
    <property type="match status" value="1"/>
</dbReference>